<proteinExistence type="predicted"/>
<name>K6CZG2_9BACI</name>
<dbReference type="AlphaFoldDB" id="K6CZG2"/>
<protein>
    <submittedName>
        <fullName evidence="1">Uncharacterized protein</fullName>
    </submittedName>
</protein>
<dbReference type="PATRIC" id="fig|1117379.3.peg.4003"/>
<evidence type="ECO:0000313" key="2">
    <source>
        <dbReference type="Proteomes" id="UP000006316"/>
    </source>
</evidence>
<keyword evidence="2" id="KW-1185">Reference proteome</keyword>
<gene>
    <name evidence="1" type="ORF">BABA_19331</name>
</gene>
<sequence>MPGDQKRTLSWKTKKEKEVCAFLVHHLDKPVDTDSIIEEYNFETPVTKCHQVVRTRGSCTPNSNERCEYFGA</sequence>
<reference evidence="1 2" key="1">
    <citation type="journal article" date="2012" name="Front. Microbiol.">
        <title>Redundancy and modularity in membrane-associated dissimilatory nitrate reduction in Bacillus.</title>
        <authorList>
            <person name="Heylen K."/>
            <person name="Keltjens J."/>
        </authorList>
    </citation>
    <scope>NUCLEOTIDE SEQUENCE [LARGE SCALE GENOMIC DNA]</scope>
    <source>
        <strain evidence="2">LMG 21833T</strain>
    </source>
</reference>
<organism evidence="1 2">
    <name type="scientific">Neobacillus bataviensis LMG 21833</name>
    <dbReference type="NCBI Taxonomy" id="1117379"/>
    <lineage>
        <taxon>Bacteria</taxon>
        <taxon>Bacillati</taxon>
        <taxon>Bacillota</taxon>
        <taxon>Bacilli</taxon>
        <taxon>Bacillales</taxon>
        <taxon>Bacillaceae</taxon>
        <taxon>Neobacillus</taxon>
    </lineage>
</organism>
<dbReference type="Proteomes" id="UP000006316">
    <property type="component" value="Unassembled WGS sequence"/>
</dbReference>
<dbReference type="EMBL" id="AJLS01000129">
    <property type="protein sequence ID" value="EKN65617.1"/>
    <property type="molecule type" value="Genomic_DNA"/>
</dbReference>
<comment type="caution">
    <text evidence="1">The sequence shown here is derived from an EMBL/GenBank/DDBJ whole genome shotgun (WGS) entry which is preliminary data.</text>
</comment>
<accession>K6CZG2</accession>
<evidence type="ECO:0000313" key="1">
    <source>
        <dbReference type="EMBL" id="EKN65617.1"/>
    </source>
</evidence>
<dbReference type="RefSeq" id="WP_007086859.1">
    <property type="nucleotide sequence ID" value="NZ_AJLS01000129.1"/>
</dbReference>
<dbReference type="OrthoDB" id="3190595at2"/>